<dbReference type="Proteomes" id="UP001176940">
    <property type="component" value="Unassembled WGS sequence"/>
</dbReference>
<dbReference type="InterPro" id="IPR033603">
    <property type="entry name" value="CEP44"/>
</dbReference>
<protein>
    <recommendedName>
        <fullName evidence="4">Centrosomal protein of 44 kDa</fullName>
    </recommendedName>
</protein>
<evidence type="ECO:0000259" key="10">
    <source>
        <dbReference type="Pfam" id="PF15007"/>
    </source>
</evidence>
<reference evidence="11" key="1">
    <citation type="submission" date="2023-07" db="EMBL/GenBank/DDBJ databases">
        <authorList>
            <person name="Stuckert A."/>
        </authorList>
    </citation>
    <scope>NUCLEOTIDE SEQUENCE</scope>
</reference>
<keyword evidence="6" id="KW-0175">Coiled coil</keyword>
<feature type="region of interest" description="Disordered" evidence="9">
    <location>
        <begin position="367"/>
        <end position="407"/>
    </location>
</feature>
<evidence type="ECO:0000256" key="3">
    <source>
        <dbReference type="ARBA" id="ARBA00004647"/>
    </source>
</evidence>
<proteinExistence type="predicted"/>
<accession>A0ABN9L8J6</accession>
<evidence type="ECO:0000256" key="1">
    <source>
        <dbReference type="ARBA" id="ARBA00004114"/>
    </source>
</evidence>
<dbReference type="InterPro" id="IPR029157">
    <property type="entry name" value="CEP44_CC"/>
</dbReference>
<dbReference type="EMBL" id="CAUEEQ010008795">
    <property type="protein sequence ID" value="CAJ0932682.1"/>
    <property type="molecule type" value="Genomic_DNA"/>
</dbReference>
<dbReference type="PANTHER" id="PTHR31477">
    <property type="entry name" value="CENTROSOMAL PROTEIN OF 44 KDA"/>
    <property type="match status" value="1"/>
</dbReference>
<name>A0ABN9L8J6_9NEOB</name>
<evidence type="ECO:0000313" key="12">
    <source>
        <dbReference type="Proteomes" id="UP001176940"/>
    </source>
</evidence>
<evidence type="ECO:0000256" key="9">
    <source>
        <dbReference type="SAM" id="MobiDB-lite"/>
    </source>
</evidence>
<evidence type="ECO:0000256" key="8">
    <source>
        <dbReference type="ARBA" id="ARBA00046235"/>
    </source>
</evidence>
<comment type="caution">
    <text evidence="11">The sequence shown here is derived from an EMBL/GenBank/DDBJ whole genome shotgun (WGS) entry which is preliminary data.</text>
</comment>
<feature type="domain" description="Centrosomal CEP44" evidence="10">
    <location>
        <begin position="66"/>
        <end position="190"/>
    </location>
</feature>
<gene>
    <name evidence="11" type="ORF">RIMI_LOCUS5212245</name>
</gene>
<feature type="compositionally biased region" description="Low complexity" evidence="9">
    <location>
        <begin position="378"/>
        <end position="390"/>
    </location>
</feature>
<dbReference type="Pfam" id="PF15007">
    <property type="entry name" value="CEP44"/>
    <property type="match status" value="1"/>
</dbReference>
<keyword evidence="12" id="KW-1185">Reference proteome</keyword>
<evidence type="ECO:0000256" key="6">
    <source>
        <dbReference type="ARBA" id="ARBA00023054"/>
    </source>
</evidence>
<evidence type="ECO:0000313" key="11">
    <source>
        <dbReference type="EMBL" id="CAJ0932682.1"/>
    </source>
</evidence>
<comment type="function">
    <text evidence="8">Centriole-enriched microtubule-binding protein involved in centriole biogenesis. In collaboration with CEP295 and POC1B, is required for the centriole-to-centrosome conversion by ensuring the formation of bona fide centriole wall. Functions as a linker component that maintains centrosome cohesion. Associates with CROCC and regulates its stability and localization to the centrosome.</text>
</comment>
<sequence>MAELGREGAPFWNADFDGMVSEHHVTFGEPLMCLNSGNPPQVMPFVADLVFPGQFLSCCIRMTTGDVKGVLRKLEQKLRSLSYPRDVDYSGLVKGDPAASLPIISYTFTGYSANIAEILVSLDVELAAKSDLRFIDAVYKVLRDVFHYKPVLTKQQFLQCGFPERRIQTVCDIIDCVVKKHKEIVNHSKVKLQPVKRIACTKDKCEVFYPEETRVQSSINPEKENHQKKLLVERHTGADLLLSPVPGSREDFVAQEEDVSTSDYEAEDPCGNEVTKDAQIDFLKARLAECQEKLSRLDWMEDRLQALETSMKGKIVIDEGDWRNLLSRVLLLETDRLLQSKKRDLTSISDERTSSRMADDVRHELTMKADFPENNHQSSGYSSLLSADSSPTAIDVAEHTQESTKQRMDRLNKMLEETSRLLKFSNSS</sequence>
<evidence type="ECO:0000256" key="7">
    <source>
        <dbReference type="ARBA" id="ARBA00023212"/>
    </source>
</evidence>
<keyword evidence="5" id="KW-0963">Cytoplasm</keyword>
<dbReference type="PANTHER" id="PTHR31477:SF1">
    <property type="entry name" value="CENTROSOMAL PROTEIN OF 44 KDA"/>
    <property type="match status" value="1"/>
</dbReference>
<feature type="compositionally biased region" description="Basic and acidic residues" evidence="9">
    <location>
        <begin position="396"/>
        <end position="407"/>
    </location>
</feature>
<evidence type="ECO:0000256" key="2">
    <source>
        <dbReference type="ARBA" id="ARBA00004214"/>
    </source>
</evidence>
<evidence type="ECO:0000256" key="4">
    <source>
        <dbReference type="ARBA" id="ARBA00014053"/>
    </source>
</evidence>
<comment type="subcellular location">
    <subcellularLocation>
        <location evidence="1">Cytoplasm</location>
        <location evidence="1">Cytoskeleton</location>
        <location evidence="1">Microtubule organizing center</location>
        <location evidence="1">Centrosome</location>
        <location evidence="1">Centriole</location>
    </subcellularLocation>
    <subcellularLocation>
        <location evidence="3">Cytoplasm</location>
        <location evidence="3">Cytoskeleton</location>
        <location evidence="3">Spindle pole</location>
    </subcellularLocation>
    <subcellularLocation>
        <location evidence="2">Midbody</location>
    </subcellularLocation>
</comment>
<keyword evidence="7" id="KW-0206">Cytoskeleton</keyword>
<organism evidence="11 12">
    <name type="scientific">Ranitomeya imitator</name>
    <name type="common">mimic poison frog</name>
    <dbReference type="NCBI Taxonomy" id="111125"/>
    <lineage>
        <taxon>Eukaryota</taxon>
        <taxon>Metazoa</taxon>
        <taxon>Chordata</taxon>
        <taxon>Craniata</taxon>
        <taxon>Vertebrata</taxon>
        <taxon>Euteleostomi</taxon>
        <taxon>Amphibia</taxon>
        <taxon>Batrachia</taxon>
        <taxon>Anura</taxon>
        <taxon>Neobatrachia</taxon>
        <taxon>Hyloidea</taxon>
        <taxon>Dendrobatidae</taxon>
        <taxon>Dendrobatinae</taxon>
        <taxon>Ranitomeya</taxon>
    </lineage>
</organism>
<evidence type="ECO:0000256" key="5">
    <source>
        <dbReference type="ARBA" id="ARBA00022490"/>
    </source>
</evidence>